<sequence>MPEQSPVVIPETITVHLGAPSSNAQNITVPFADYIKNVASSEIYPTWPEEAIRANIYAQISYALNRVFTEWYRAQGYDFDITNSTRYDQSFVPGRDIFENISTIVDDMFNNYLTRGEAIEPLFAQYCNGTTTTCPGGLSQWGTVPLAEQGMSAEEIVRSFYGDDINFVRNAPIAPNLGGSWPGVTFRLGDVSEEVRIIQNRLNRISTNYPNIPKIYPVDGIFDADTERAVRAFQRQFNLAVDGIVGKSTWYRIAFVYNNVKRLSELDSEGLRLEDVSRQFPTELREGATGPGVQLLQYFLAVVGEYYDQLPRWQPNQLDGVFGPQTREAVTAYQRMMGLPETGAVDRTTWNELLSTYQSILAARPEQEWLQELAGLPEIFLVEGMRGEEVRRAQQVINIIARAYPEVPAVGVDGIFGPATRDAVSVVQALVGLPATGAIGPLTWEYMAQLAGDVLAGSQTSEGQYPGYPVGEEASA</sequence>
<dbReference type="InterPro" id="IPR036366">
    <property type="entry name" value="PGBDSf"/>
</dbReference>
<dbReference type="Pfam" id="PF01471">
    <property type="entry name" value="PG_binding_1"/>
    <property type="match status" value="3"/>
</dbReference>
<accession>A0A923RZH1</accession>
<dbReference type="InterPro" id="IPR013693">
    <property type="entry name" value="SpoIID/LytB_N"/>
</dbReference>
<dbReference type="Pfam" id="PF08486">
    <property type="entry name" value="SpoIID"/>
    <property type="match status" value="1"/>
</dbReference>
<dbReference type="Proteomes" id="UP000606499">
    <property type="component" value="Unassembled WGS sequence"/>
</dbReference>
<dbReference type="InterPro" id="IPR036365">
    <property type="entry name" value="PGBD-like_sf"/>
</dbReference>
<evidence type="ECO:0000259" key="1">
    <source>
        <dbReference type="Pfam" id="PF01471"/>
    </source>
</evidence>
<dbReference type="SUPFAM" id="SSF47090">
    <property type="entry name" value="PGBD-like"/>
    <property type="match status" value="3"/>
</dbReference>
<protein>
    <submittedName>
        <fullName evidence="3">Peptidoglycan-binding protein</fullName>
    </submittedName>
</protein>
<name>A0A923RZH1_9FIRM</name>
<organism evidence="3 4">
    <name type="scientific">Agathobaculum faecis</name>
    <dbReference type="NCBI Taxonomy" id="2763013"/>
    <lineage>
        <taxon>Bacteria</taxon>
        <taxon>Bacillati</taxon>
        <taxon>Bacillota</taxon>
        <taxon>Clostridia</taxon>
        <taxon>Eubacteriales</taxon>
        <taxon>Butyricicoccaceae</taxon>
        <taxon>Agathobaculum</taxon>
    </lineage>
</organism>
<evidence type="ECO:0000313" key="3">
    <source>
        <dbReference type="EMBL" id="MBC5726285.1"/>
    </source>
</evidence>
<evidence type="ECO:0000259" key="2">
    <source>
        <dbReference type="Pfam" id="PF08486"/>
    </source>
</evidence>
<gene>
    <name evidence="3" type="ORF">H8S45_12560</name>
</gene>
<dbReference type="AlphaFoldDB" id="A0A923RZH1"/>
<dbReference type="EMBL" id="JACOPL010000013">
    <property type="protein sequence ID" value="MBC5726285.1"/>
    <property type="molecule type" value="Genomic_DNA"/>
</dbReference>
<dbReference type="InterPro" id="IPR002477">
    <property type="entry name" value="Peptidoglycan-bd-like"/>
</dbReference>
<proteinExistence type="predicted"/>
<evidence type="ECO:0000313" key="4">
    <source>
        <dbReference type="Proteomes" id="UP000606499"/>
    </source>
</evidence>
<feature type="domain" description="Peptidoglycan binding-like" evidence="1">
    <location>
        <begin position="192"/>
        <end position="252"/>
    </location>
</feature>
<dbReference type="RefSeq" id="WP_186950146.1">
    <property type="nucleotide sequence ID" value="NZ_JACOPL010000013.1"/>
</dbReference>
<feature type="domain" description="Peptidoglycan binding-like" evidence="1">
    <location>
        <begin position="289"/>
        <end position="353"/>
    </location>
</feature>
<keyword evidence="4" id="KW-1185">Reference proteome</keyword>
<feature type="domain" description="Sporulation stage II protein D amidase enhancer LytB N-terminal" evidence="2">
    <location>
        <begin position="28"/>
        <end position="86"/>
    </location>
</feature>
<dbReference type="Gene3D" id="1.10.101.10">
    <property type="entry name" value="PGBD-like superfamily/PGBD"/>
    <property type="match status" value="3"/>
</dbReference>
<comment type="caution">
    <text evidence="3">The sequence shown here is derived from an EMBL/GenBank/DDBJ whole genome shotgun (WGS) entry which is preliminary data.</text>
</comment>
<reference evidence="3" key="1">
    <citation type="submission" date="2020-08" db="EMBL/GenBank/DDBJ databases">
        <title>Genome public.</title>
        <authorList>
            <person name="Liu C."/>
            <person name="Sun Q."/>
        </authorList>
    </citation>
    <scope>NUCLEOTIDE SEQUENCE</scope>
    <source>
        <strain evidence="3">NSJ-28</strain>
    </source>
</reference>
<feature type="domain" description="Peptidoglycan binding-like" evidence="1">
    <location>
        <begin position="386"/>
        <end position="446"/>
    </location>
</feature>